<dbReference type="AlphaFoldDB" id="A0A1S9TBQ0"/>
<dbReference type="SUPFAM" id="SSF52200">
    <property type="entry name" value="Toll/Interleukin receptor TIR domain"/>
    <property type="match status" value="1"/>
</dbReference>
<proteinExistence type="predicted"/>
<reference evidence="1 2" key="1">
    <citation type="submission" date="2017-01" db="EMBL/GenBank/DDBJ databases">
        <title>Bacillus cereus isolates.</title>
        <authorList>
            <person name="Beno S.M."/>
        </authorList>
    </citation>
    <scope>NUCLEOTIDE SEQUENCE [LARGE SCALE GENOMIC DNA]</scope>
    <source>
        <strain evidence="1 2">FSL H8-0485</strain>
    </source>
</reference>
<evidence type="ECO:0000313" key="2">
    <source>
        <dbReference type="Proteomes" id="UP000190906"/>
    </source>
</evidence>
<name>A0A1S9TBQ0_BACCE</name>
<sequence>MYDIFLSHSFLDARKILGLKNYIEGLGYSVYVDWIEDKQLDRSKVSKETAGILRERMQSCKSLFFAISENSDHSLWMPWELGYFDGIKQKVAILPVLKSSYDDSYNGQEYLGFYPYVAKGTIINSKQEEIWIHSSQEQYIRFRSWLNQN</sequence>
<dbReference type="Proteomes" id="UP000190906">
    <property type="component" value="Unassembled WGS sequence"/>
</dbReference>
<evidence type="ECO:0008006" key="3">
    <source>
        <dbReference type="Google" id="ProtNLM"/>
    </source>
</evidence>
<organism evidence="1 2">
    <name type="scientific">Bacillus cereus</name>
    <dbReference type="NCBI Taxonomy" id="1396"/>
    <lineage>
        <taxon>Bacteria</taxon>
        <taxon>Bacillati</taxon>
        <taxon>Bacillota</taxon>
        <taxon>Bacilli</taxon>
        <taxon>Bacillales</taxon>
        <taxon>Bacillaceae</taxon>
        <taxon>Bacillus</taxon>
        <taxon>Bacillus cereus group</taxon>
    </lineage>
</organism>
<gene>
    <name evidence="1" type="ORF">BW897_30355</name>
</gene>
<dbReference type="EMBL" id="MUAJ01000068">
    <property type="protein sequence ID" value="OOR07370.1"/>
    <property type="molecule type" value="Genomic_DNA"/>
</dbReference>
<dbReference type="InterPro" id="IPR035897">
    <property type="entry name" value="Toll_tir_struct_dom_sf"/>
</dbReference>
<protein>
    <recommendedName>
        <fullName evidence="3">TIR domain-containing protein</fullName>
    </recommendedName>
</protein>
<comment type="caution">
    <text evidence="1">The sequence shown here is derived from an EMBL/GenBank/DDBJ whole genome shotgun (WGS) entry which is preliminary data.</text>
</comment>
<accession>A0A1S9TBQ0</accession>
<dbReference type="Gene3D" id="3.40.50.10140">
    <property type="entry name" value="Toll/interleukin-1 receptor homology (TIR) domain"/>
    <property type="match status" value="1"/>
</dbReference>
<evidence type="ECO:0000313" key="1">
    <source>
        <dbReference type="EMBL" id="OOR07370.1"/>
    </source>
</evidence>